<dbReference type="AlphaFoldDB" id="A0A919SV75"/>
<sequence length="173" mass="17840">MNTAKLRSKRIIVTTTAVVAALAIGGGVWATAANADVRGDERDRVGTAAVQAVPGGTVDDVDTSDEPGSAYEVEIRKQDGSEVDVLLDKDLKVIGQQAETEADDAPDPVVPEAARTSAGQAAVAAVGSGTVTDVEASDDPGVAYEVEVRAADNTEWDVELDTAFKVLTKTADN</sequence>
<dbReference type="Gene3D" id="3.30.505.20">
    <property type="match status" value="2"/>
</dbReference>
<organism evidence="3 4">
    <name type="scientific">Winogradskya consettensis</name>
    <dbReference type="NCBI Taxonomy" id="113560"/>
    <lineage>
        <taxon>Bacteria</taxon>
        <taxon>Bacillati</taxon>
        <taxon>Actinomycetota</taxon>
        <taxon>Actinomycetes</taxon>
        <taxon>Micromonosporales</taxon>
        <taxon>Micromonosporaceae</taxon>
        <taxon>Winogradskya</taxon>
    </lineage>
</organism>
<reference evidence="3" key="1">
    <citation type="submission" date="2021-03" db="EMBL/GenBank/DDBJ databases">
        <title>Whole genome shotgun sequence of Actinoplanes consettensis NBRC 14913.</title>
        <authorList>
            <person name="Komaki H."/>
            <person name="Tamura T."/>
        </authorList>
    </citation>
    <scope>NUCLEOTIDE SEQUENCE</scope>
    <source>
        <strain evidence="3">NBRC 14913</strain>
    </source>
</reference>
<evidence type="ECO:0000256" key="1">
    <source>
        <dbReference type="SAM" id="SignalP"/>
    </source>
</evidence>
<accession>A0A919SV75</accession>
<protein>
    <recommendedName>
        <fullName evidence="2">PepSY domain-containing protein</fullName>
    </recommendedName>
</protein>
<evidence type="ECO:0000313" key="4">
    <source>
        <dbReference type="Proteomes" id="UP000680865"/>
    </source>
</evidence>
<dbReference type="InterPro" id="IPR025711">
    <property type="entry name" value="PepSY"/>
</dbReference>
<dbReference type="EMBL" id="BOQP01000036">
    <property type="protein sequence ID" value="GIM79216.1"/>
    <property type="molecule type" value="Genomic_DNA"/>
</dbReference>
<gene>
    <name evidence="3" type="ORF">Aco04nite_64400</name>
</gene>
<comment type="caution">
    <text evidence="3">The sequence shown here is derived from an EMBL/GenBank/DDBJ whole genome shotgun (WGS) entry which is preliminary data.</text>
</comment>
<dbReference type="Pfam" id="PF03413">
    <property type="entry name" value="PepSY"/>
    <property type="match status" value="1"/>
</dbReference>
<keyword evidence="4" id="KW-1185">Reference proteome</keyword>
<feature type="chain" id="PRO_5039697814" description="PepSY domain-containing protein" evidence="1">
    <location>
        <begin position="36"/>
        <end position="173"/>
    </location>
</feature>
<keyword evidence="1" id="KW-0732">Signal</keyword>
<feature type="signal peptide" evidence="1">
    <location>
        <begin position="1"/>
        <end position="35"/>
    </location>
</feature>
<dbReference type="Proteomes" id="UP000680865">
    <property type="component" value="Unassembled WGS sequence"/>
</dbReference>
<dbReference type="RefSeq" id="WP_213000955.1">
    <property type="nucleotide sequence ID" value="NZ_BAAATW010000017.1"/>
</dbReference>
<feature type="domain" description="PepSY" evidence="2">
    <location>
        <begin position="48"/>
        <end position="88"/>
    </location>
</feature>
<evidence type="ECO:0000259" key="2">
    <source>
        <dbReference type="Pfam" id="PF03413"/>
    </source>
</evidence>
<name>A0A919SV75_9ACTN</name>
<proteinExistence type="predicted"/>
<evidence type="ECO:0000313" key="3">
    <source>
        <dbReference type="EMBL" id="GIM79216.1"/>
    </source>
</evidence>